<feature type="non-terminal residue" evidence="1">
    <location>
        <position position="1"/>
    </location>
</feature>
<organism evidence="1 2">
    <name type="scientific">Scutellospora calospora</name>
    <dbReference type="NCBI Taxonomy" id="85575"/>
    <lineage>
        <taxon>Eukaryota</taxon>
        <taxon>Fungi</taxon>
        <taxon>Fungi incertae sedis</taxon>
        <taxon>Mucoromycota</taxon>
        <taxon>Glomeromycotina</taxon>
        <taxon>Glomeromycetes</taxon>
        <taxon>Diversisporales</taxon>
        <taxon>Gigasporaceae</taxon>
        <taxon>Scutellospora</taxon>
    </lineage>
</organism>
<gene>
    <name evidence="1" type="ORF">SCALOS_LOCUS816</name>
</gene>
<evidence type="ECO:0000313" key="2">
    <source>
        <dbReference type="Proteomes" id="UP000789860"/>
    </source>
</evidence>
<evidence type="ECO:0000313" key="1">
    <source>
        <dbReference type="EMBL" id="CAG8444112.1"/>
    </source>
</evidence>
<keyword evidence="2" id="KW-1185">Reference proteome</keyword>
<comment type="caution">
    <text evidence="1">The sequence shown here is derived from an EMBL/GenBank/DDBJ whole genome shotgun (WGS) entry which is preliminary data.</text>
</comment>
<sequence length="80" mass="9279">TIKLATCNQDIILEQQELDIDILVVDLTSQNLDSEIENQLNIYLNFNNSYILTEEKLNDSEIIKVVLMKQINLNIEILMI</sequence>
<name>A0ACA9JZV7_9GLOM</name>
<dbReference type="EMBL" id="CAJVPM010000420">
    <property type="protein sequence ID" value="CAG8444112.1"/>
    <property type="molecule type" value="Genomic_DNA"/>
</dbReference>
<proteinExistence type="predicted"/>
<reference evidence="1" key="1">
    <citation type="submission" date="2021-06" db="EMBL/GenBank/DDBJ databases">
        <authorList>
            <person name="Kallberg Y."/>
            <person name="Tangrot J."/>
            <person name="Rosling A."/>
        </authorList>
    </citation>
    <scope>NUCLEOTIDE SEQUENCE</scope>
    <source>
        <strain evidence="1">AU212A</strain>
    </source>
</reference>
<accession>A0ACA9JZV7</accession>
<dbReference type="Proteomes" id="UP000789860">
    <property type="component" value="Unassembled WGS sequence"/>
</dbReference>
<protein>
    <submittedName>
        <fullName evidence="1">5056_t:CDS:1</fullName>
    </submittedName>
</protein>